<evidence type="ECO:0000313" key="2">
    <source>
        <dbReference type="Proteomes" id="UP000751518"/>
    </source>
</evidence>
<dbReference type="AlphaFoldDB" id="A0A955LLM5"/>
<protein>
    <submittedName>
        <fullName evidence="1">Uncharacterized protein</fullName>
    </submittedName>
</protein>
<dbReference type="EMBL" id="JAGQKZ010000071">
    <property type="protein sequence ID" value="MCA9392527.1"/>
    <property type="molecule type" value="Genomic_DNA"/>
</dbReference>
<proteinExistence type="predicted"/>
<dbReference type="Proteomes" id="UP000751518">
    <property type="component" value="Unassembled WGS sequence"/>
</dbReference>
<sequence>VSTLPRYVQGPQPAAEAMAGRMADATIAITKIKKSTRFLIAILLVDRENRNFVTAIIPQQRSKRYGVRIAF</sequence>
<name>A0A955LLM5_UNCKA</name>
<feature type="non-terminal residue" evidence="1">
    <location>
        <position position="1"/>
    </location>
</feature>
<organism evidence="1 2">
    <name type="scientific">candidate division WWE3 bacterium</name>
    <dbReference type="NCBI Taxonomy" id="2053526"/>
    <lineage>
        <taxon>Bacteria</taxon>
        <taxon>Katanobacteria</taxon>
    </lineage>
</organism>
<evidence type="ECO:0000313" key="1">
    <source>
        <dbReference type="EMBL" id="MCA9392527.1"/>
    </source>
</evidence>
<accession>A0A955LLM5</accession>
<gene>
    <name evidence="1" type="ORF">KC614_05025</name>
</gene>
<reference evidence="1" key="1">
    <citation type="submission" date="2020-04" db="EMBL/GenBank/DDBJ databases">
        <authorList>
            <person name="Zhang T."/>
        </authorList>
    </citation>
    <scope>NUCLEOTIDE SEQUENCE</scope>
    <source>
        <strain evidence="1">HKST-UBA03</strain>
    </source>
</reference>
<reference evidence="1" key="2">
    <citation type="journal article" date="2021" name="Microbiome">
        <title>Successional dynamics and alternative stable states in a saline activated sludge microbial community over 9 years.</title>
        <authorList>
            <person name="Wang Y."/>
            <person name="Ye J."/>
            <person name="Ju F."/>
            <person name="Liu L."/>
            <person name="Boyd J.A."/>
            <person name="Deng Y."/>
            <person name="Parks D.H."/>
            <person name="Jiang X."/>
            <person name="Yin X."/>
            <person name="Woodcroft B.J."/>
            <person name="Tyson G.W."/>
            <person name="Hugenholtz P."/>
            <person name="Polz M.F."/>
            <person name="Zhang T."/>
        </authorList>
    </citation>
    <scope>NUCLEOTIDE SEQUENCE</scope>
    <source>
        <strain evidence="1">HKST-UBA03</strain>
    </source>
</reference>
<comment type="caution">
    <text evidence="1">The sequence shown here is derived from an EMBL/GenBank/DDBJ whole genome shotgun (WGS) entry which is preliminary data.</text>
</comment>